<dbReference type="SUPFAM" id="SSF57196">
    <property type="entry name" value="EGF/Laminin"/>
    <property type="match status" value="1"/>
</dbReference>
<dbReference type="PROSITE" id="PS01187">
    <property type="entry name" value="EGF_CA"/>
    <property type="match status" value="1"/>
</dbReference>
<feature type="disulfide bond" evidence="5">
    <location>
        <begin position="214"/>
        <end position="223"/>
    </location>
</feature>
<dbReference type="Gene3D" id="2.10.70.10">
    <property type="entry name" value="Complement Module, domain 1"/>
    <property type="match status" value="1"/>
</dbReference>
<dbReference type="PROSITE" id="PS01186">
    <property type="entry name" value="EGF_2"/>
    <property type="match status" value="4"/>
</dbReference>
<organism evidence="9 10">
    <name type="scientific">Mya arenaria</name>
    <name type="common">Soft-shell clam</name>
    <dbReference type="NCBI Taxonomy" id="6604"/>
    <lineage>
        <taxon>Eukaryota</taxon>
        <taxon>Metazoa</taxon>
        <taxon>Spiralia</taxon>
        <taxon>Lophotrochozoa</taxon>
        <taxon>Mollusca</taxon>
        <taxon>Bivalvia</taxon>
        <taxon>Autobranchia</taxon>
        <taxon>Heteroconchia</taxon>
        <taxon>Euheterodonta</taxon>
        <taxon>Imparidentia</taxon>
        <taxon>Neoheterodontei</taxon>
        <taxon>Myida</taxon>
        <taxon>Myoidea</taxon>
        <taxon>Myidae</taxon>
        <taxon>Mya</taxon>
    </lineage>
</organism>
<dbReference type="Gene3D" id="2.10.25.10">
    <property type="entry name" value="Laminin"/>
    <property type="match status" value="4"/>
</dbReference>
<comment type="caution">
    <text evidence="5">Lacks conserved residue(s) required for the propagation of feature annotation.</text>
</comment>
<evidence type="ECO:0000256" key="5">
    <source>
        <dbReference type="PROSITE-ProRule" id="PRU00076"/>
    </source>
</evidence>
<evidence type="ECO:0000256" key="1">
    <source>
        <dbReference type="ARBA" id="ARBA00022536"/>
    </source>
</evidence>
<dbReference type="PROSITE" id="PS50026">
    <property type="entry name" value="EGF_3"/>
    <property type="match status" value="4"/>
</dbReference>
<dbReference type="InterPro" id="IPR009030">
    <property type="entry name" value="Growth_fac_rcpt_cys_sf"/>
</dbReference>
<dbReference type="SUPFAM" id="SSF57184">
    <property type="entry name" value="Growth factor receptor domain"/>
    <property type="match status" value="1"/>
</dbReference>
<dbReference type="InterPro" id="IPR000742">
    <property type="entry name" value="EGF"/>
</dbReference>
<feature type="disulfide bond" evidence="5">
    <location>
        <begin position="176"/>
        <end position="185"/>
    </location>
</feature>
<dbReference type="Pfam" id="PF00008">
    <property type="entry name" value="EGF"/>
    <property type="match status" value="4"/>
</dbReference>
<feature type="domain" description="EGF-like" evidence="7">
    <location>
        <begin position="150"/>
        <end position="186"/>
    </location>
</feature>
<dbReference type="SMART" id="SM00032">
    <property type="entry name" value="CCP"/>
    <property type="match status" value="1"/>
</dbReference>
<keyword evidence="4 5" id="KW-1015">Disulfide bond</keyword>
<evidence type="ECO:0000256" key="6">
    <source>
        <dbReference type="PROSITE-ProRule" id="PRU00302"/>
    </source>
</evidence>
<keyword evidence="3" id="KW-0677">Repeat</keyword>
<sequence>MAKAQIGQTDCTDSSDCVTLISAVCDTIVTQKCVCVTSQGFTANANNDGCDYDCRALSAPNNGAVSYTSTIQDSVATYSCLAGFQIDGVTRRTCSAVTPKGWSGVAPSCIAEVDACEGINCANGGTCVSSAGTYTCECADGFKGTFCQSDKDDCVGHNCLNQGICLDDVGGYKCFCLPGYEGQFCQEKIDECSSQPCVNGGTCVDLVNQFKCNCAAGYTGIHCADDANHCDSNRCQNNAICENTANGYFCLCAEGYFGKYCQTRSSNIY</sequence>
<name>A0ABY7EET5_MYAAR</name>
<dbReference type="Proteomes" id="UP001164746">
    <property type="component" value="Chromosome 6"/>
</dbReference>
<dbReference type="CDD" id="cd00033">
    <property type="entry name" value="CCP"/>
    <property type="match status" value="1"/>
</dbReference>
<keyword evidence="1 5" id="KW-0245">EGF-like domain</keyword>
<dbReference type="InterPro" id="IPR001881">
    <property type="entry name" value="EGF-like_Ca-bd_dom"/>
</dbReference>
<protein>
    <submittedName>
        <fullName evidence="9">FBP1-like protein</fullName>
    </submittedName>
</protein>
<keyword evidence="6" id="KW-0768">Sushi</keyword>
<dbReference type="PROSITE" id="PS00010">
    <property type="entry name" value="ASX_HYDROXYL"/>
    <property type="match status" value="3"/>
</dbReference>
<evidence type="ECO:0000256" key="4">
    <source>
        <dbReference type="ARBA" id="ARBA00023157"/>
    </source>
</evidence>
<dbReference type="InterPro" id="IPR000436">
    <property type="entry name" value="Sushi_SCR_CCP_dom"/>
</dbReference>
<evidence type="ECO:0000313" key="10">
    <source>
        <dbReference type="Proteomes" id="UP001164746"/>
    </source>
</evidence>
<dbReference type="PANTHER" id="PTHR12916:SF4">
    <property type="entry name" value="UNINFLATABLE, ISOFORM C"/>
    <property type="match status" value="1"/>
</dbReference>
<dbReference type="PANTHER" id="PTHR12916">
    <property type="entry name" value="CYTOCHROME C OXIDASE POLYPEPTIDE VIC-2"/>
    <property type="match status" value="1"/>
</dbReference>
<reference evidence="9" key="1">
    <citation type="submission" date="2022-11" db="EMBL/GenBank/DDBJ databases">
        <title>Centuries of genome instability and evolution in soft-shell clam transmissible cancer (bioRxiv).</title>
        <authorList>
            <person name="Hart S.F.M."/>
            <person name="Yonemitsu M.A."/>
            <person name="Giersch R.M."/>
            <person name="Beal B.F."/>
            <person name="Arriagada G."/>
            <person name="Davis B.W."/>
            <person name="Ostrander E.A."/>
            <person name="Goff S.P."/>
            <person name="Metzger M.J."/>
        </authorList>
    </citation>
    <scope>NUCLEOTIDE SEQUENCE</scope>
    <source>
        <strain evidence="9">MELC-2E11</strain>
        <tissue evidence="9">Siphon/mantle</tissue>
    </source>
</reference>
<dbReference type="SMART" id="SM00179">
    <property type="entry name" value="EGF_CA"/>
    <property type="match status" value="4"/>
</dbReference>
<dbReference type="SMART" id="SM00181">
    <property type="entry name" value="EGF"/>
    <property type="match status" value="4"/>
</dbReference>
<dbReference type="EMBL" id="CP111017">
    <property type="protein sequence ID" value="WAR08540.1"/>
    <property type="molecule type" value="Genomic_DNA"/>
</dbReference>
<dbReference type="SUPFAM" id="SSF57535">
    <property type="entry name" value="Complement control module/SCR domain"/>
    <property type="match status" value="1"/>
</dbReference>
<evidence type="ECO:0000313" key="9">
    <source>
        <dbReference type="EMBL" id="WAR08540.1"/>
    </source>
</evidence>
<feature type="disulfide bond" evidence="5">
    <location>
        <begin position="138"/>
        <end position="147"/>
    </location>
</feature>
<keyword evidence="10" id="KW-1185">Reference proteome</keyword>
<dbReference type="InterPro" id="IPR018097">
    <property type="entry name" value="EGF_Ca-bd_CS"/>
</dbReference>
<feature type="domain" description="EGF-like" evidence="7">
    <location>
        <begin position="226"/>
        <end position="262"/>
    </location>
</feature>
<dbReference type="InterPro" id="IPR000152">
    <property type="entry name" value="EGF-type_Asp/Asn_hydroxyl_site"/>
</dbReference>
<evidence type="ECO:0000259" key="8">
    <source>
        <dbReference type="PROSITE" id="PS50923"/>
    </source>
</evidence>
<evidence type="ECO:0000259" key="7">
    <source>
        <dbReference type="PROSITE" id="PS50026"/>
    </source>
</evidence>
<dbReference type="CDD" id="cd00054">
    <property type="entry name" value="EGF_CA"/>
    <property type="match status" value="4"/>
</dbReference>
<feature type="domain" description="EGF-like" evidence="7">
    <location>
        <begin position="112"/>
        <end position="148"/>
    </location>
</feature>
<feature type="domain" description="EGF-like" evidence="7">
    <location>
        <begin position="188"/>
        <end position="224"/>
    </location>
</feature>
<gene>
    <name evidence="9" type="ORF">MAR_018498</name>
</gene>
<dbReference type="PROSITE" id="PS00022">
    <property type="entry name" value="EGF_1"/>
    <property type="match status" value="4"/>
</dbReference>
<feature type="domain" description="Sushi" evidence="8">
    <location>
        <begin position="52"/>
        <end position="111"/>
    </location>
</feature>
<dbReference type="PROSITE" id="PS50923">
    <property type="entry name" value="SUSHI"/>
    <property type="match status" value="1"/>
</dbReference>
<proteinExistence type="predicted"/>
<keyword evidence="2" id="KW-0732">Signal</keyword>
<feature type="disulfide bond" evidence="5">
    <location>
        <begin position="252"/>
        <end position="261"/>
    </location>
</feature>
<dbReference type="InterPro" id="IPR035976">
    <property type="entry name" value="Sushi/SCR/CCP_sf"/>
</dbReference>
<accession>A0ABY7EET5</accession>
<evidence type="ECO:0000256" key="2">
    <source>
        <dbReference type="ARBA" id="ARBA00022729"/>
    </source>
</evidence>
<evidence type="ECO:0000256" key="3">
    <source>
        <dbReference type="ARBA" id="ARBA00022737"/>
    </source>
</evidence>
<dbReference type="PRINTS" id="PR00010">
    <property type="entry name" value="EGFBLOOD"/>
</dbReference>